<feature type="domain" description="Glycosyl transferase family 25" evidence="1">
    <location>
        <begin position="74"/>
        <end position="143"/>
    </location>
</feature>
<sequence>MSIQWPSTVEKVYVICHKVKENERYERLVKHFKEVNIPENVLEFMAPIWSDELTPEIIYNVYDPFLPRPCPSLTFKSKGLSKGEISLALNFYSCVKHSVEHGYKNVIILESDIWLRNNFVECLNDLLKDLEGKEWDYVSLGEGIGTRPPGASKSYYSLTKSFLPPHQFVYRCTDSMLFSLAYLQKLVKTFIPFKEIIDWELNFQNVLHNGKALWADPPLAEQGTCFNRLITSLPS</sequence>
<dbReference type="AlphaFoldDB" id="A0A6C0IGL3"/>
<name>A0A6C0IGL3_9ZZZZ</name>
<proteinExistence type="predicted"/>
<reference evidence="2" key="1">
    <citation type="journal article" date="2020" name="Nature">
        <title>Giant virus diversity and host interactions through global metagenomics.</title>
        <authorList>
            <person name="Schulz F."/>
            <person name="Roux S."/>
            <person name="Paez-Espino D."/>
            <person name="Jungbluth S."/>
            <person name="Walsh D.A."/>
            <person name="Denef V.J."/>
            <person name="McMahon K.D."/>
            <person name="Konstantinidis K.T."/>
            <person name="Eloe-Fadrosh E.A."/>
            <person name="Kyrpides N.C."/>
            <person name="Woyke T."/>
        </authorList>
    </citation>
    <scope>NUCLEOTIDE SEQUENCE</scope>
    <source>
        <strain evidence="2">GVMAG-M-3300023184-77</strain>
    </source>
</reference>
<dbReference type="InterPro" id="IPR002654">
    <property type="entry name" value="Glyco_trans_25"/>
</dbReference>
<evidence type="ECO:0000313" key="2">
    <source>
        <dbReference type="EMBL" id="QHT91596.1"/>
    </source>
</evidence>
<dbReference type="Pfam" id="PF01755">
    <property type="entry name" value="Glyco_transf_25"/>
    <property type="match status" value="1"/>
</dbReference>
<protein>
    <recommendedName>
        <fullName evidence="1">Glycosyl transferase family 25 domain-containing protein</fullName>
    </recommendedName>
</protein>
<organism evidence="2">
    <name type="scientific">viral metagenome</name>
    <dbReference type="NCBI Taxonomy" id="1070528"/>
    <lineage>
        <taxon>unclassified sequences</taxon>
        <taxon>metagenomes</taxon>
        <taxon>organismal metagenomes</taxon>
    </lineage>
</organism>
<evidence type="ECO:0000259" key="1">
    <source>
        <dbReference type="Pfam" id="PF01755"/>
    </source>
</evidence>
<accession>A0A6C0IGL3</accession>
<dbReference type="EMBL" id="MN740166">
    <property type="protein sequence ID" value="QHT91596.1"/>
    <property type="molecule type" value="Genomic_DNA"/>
</dbReference>